<dbReference type="PIRSF" id="PIRSF005250">
    <property type="entry name" value="UCP005250"/>
    <property type="match status" value="1"/>
</dbReference>
<feature type="domain" description="TTI1 N-terminal TPR" evidence="1">
    <location>
        <begin position="16"/>
        <end position="372"/>
    </location>
</feature>
<dbReference type="AlphaFoldDB" id="Q751A2"/>
<dbReference type="eggNOG" id="KOG4524">
    <property type="taxonomic scope" value="Eukaryota"/>
</dbReference>
<dbReference type="STRING" id="284811.Q751A2"/>
<dbReference type="GeneID" id="4622887"/>
<dbReference type="InterPro" id="IPR016441">
    <property type="entry name" value="Tti1"/>
</dbReference>
<reference evidence="5" key="2">
    <citation type="journal article" date="2013" name="G3 (Bethesda)">
        <title>Genomes of Ashbya fungi isolated from insects reveal four mating-type loci, numerous translocations, lack of transposons, and distinct gene duplications.</title>
        <authorList>
            <person name="Dietrich F.S."/>
            <person name="Voegeli S."/>
            <person name="Kuo S."/>
            <person name="Philippsen P."/>
        </authorList>
    </citation>
    <scope>GENOME REANNOTATION</scope>
    <source>
        <strain evidence="5">ATCC 10895 / CBS 109.51 / FGSC 9923 / NRRL Y-1056</strain>
    </source>
</reference>
<proteinExistence type="predicted"/>
<organism evidence="4 5">
    <name type="scientific">Eremothecium gossypii (strain ATCC 10895 / CBS 109.51 / FGSC 9923 / NRRL Y-1056)</name>
    <name type="common">Yeast</name>
    <name type="synonym">Ashbya gossypii</name>
    <dbReference type="NCBI Taxonomy" id="284811"/>
    <lineage>
        <taxon>Eukaryota</taxon>
        <taxon>Fungi</taxon>
        <taxon>Dikarya</taxon>
        <taxon>Ascomycota</taxon>
        <taxon>Saccharomycotina</taxon>
        <taxon>Saccharomycetes</taxon>
        <taxon>Saccharomycetales</taxon>
        <taxon>Saccharomycetaceae</taxon>
        <taxon>Eremothecium</taxon>
    </lineage>
</organism>
<dbReference type="Pfam" id="PF24181">
    <property type="entry name" value="TPR_TTI1_C"/>
    <property type="match status" value="1"/>
</dbReference>
<dbReference type="Pfam" id="PF26245">
    <property type="entry name" value="TPR_TTI1_2nd_yeast"/>
    <property type="match status" value="1"/>
</dbReference>
<protein>
    <submittedName>
        <fullName evidence="4">AGL078Wp</fullName>
    </submittedName>
</protein>
<dbReference type="EMBL" id="AE016820">
    <property type="protein sequence ID" value="AAS54412.1"/>
    <property type="molecule type" value="Genomic_DNA"/>
</dbReference>
<keyword evidence="5" id="KW-1185">Reference proteome</keyword>
<dbReference type="Proteomes" id="UP000000591">
    <property type="component" value="Chromosome VII"/>
</dbReference>
<reference evidence="4 5" key="1">
    <citation type="journal article" date="2004" name="Science">
        <title>The Ashbya gossypii genome as a tool for mapping the ancient Saccharomyces cerevisiae genome.</title>
        <authorList>
            <person name="Dietrich F.S."/>
            <person name="Voegeli S."/>
            <person name="Brachat S."/>
            <person name="Lerch A."/>
            <person name="Gates K."/>
            <person name="Steiner S."/>
            <person name="Mohr C."/>
            <person name="Pohlmann R."/>
            <person name="Luedi P."/>
            <person name="Choi S."/>
            <person name="Wing R.A."/>
            <person name="Flavier A."/>
            <person name="Gaffney T.D."/>
            <person name="Philippsen P."/>
        </authorList>
    </citation>
    <scope>NUCLEOTIDE SEQUENCE [LARGE SCALE GENOMIC DNA]</scope>
    <source>
        <strain evidence="5">ATCC 10895 / CBS 109.51 / FGSC 9923 / NRRL Y-1056</strain>
    </source>
</reference>
<sequence length="1037" mass="115190">MAQDPAMVSGNDAAAFRTLKPFCVALSKLAFLPQQSFDGDSIELATSLEALRLQLQKCRETHKVVSPKIADYVFVPISSLLKQDSLCERSTGAVLGVIGELVKLCWSEAGTLPLPLAQQLLTLCAFLASPERGNSPILAKPGDFKWIAVDTLGALLQAIAVQKTAGVYDFNVTTHSSPALGHAVTILLDVLLHEVEDSALELRVVEILGMLYRDMIGDGEVLSYILPGNVSTFTKLLLKPGLTVNYMVVCALLDLFADLLCLVYGDASLGLSLRPIGSLQDALESGKRGAPGDAHGAITWPADRQGPHRNESWLRGTSGQLKKALGGLIPKLLMRSNQKINEHLNRFAQTVLKTCGDSLLQCQDELIKALLGTDDGGDPTLDLVRFRPTLTSLLEKDTEKLGEMIRLGSINELRIMKNLLAALGLVQNLESGFLTHVLTKLHSELYLHLQLEVPSIKNTKVLEQSGRLIVTSFDLESEDCYVRQLLRYIGKDTENAIEALVRGIGARCKTETLDDIVGWLLSSHSEPLPSALAIWLSSQLLQGYILQPSVKDQCEEYLVFDEDSDNTPLNCTYALLEQCTQLLTTSTTSISEVTKGTLSGADEMTALLCLDGFRTAIKVMQEDFRDELIEYLYPLVDSLASSSQDIRSMAQLAILELSGVLYGGSVRTLLLDNTDYMIDCISLRLENCVTDRVATILGVLCKIVGFEIVEQFQDVINQIFRMLDYYHGYQDLTLEFFLLFEVIVEEIRNKYMSQKTDLLLPSSTHASRSNFQPWGNTNLDQMLLLLTPQKESAVDSPEDPSHDHFSASQFFKDRLEADSDDEVDETDDAQAEPQADIWESPIPREPYRILLQFINYCDRLLTHPSKHVRIQILRLLQKLIPMLATQYNTMLPKIARVWDLLVDLATGSDPALLKETFAVLTLAVSHSGDFLNKRFIDFWAKLRLESSLFGQQRARKMHQFLSKPPLDLQHTSSPLREAQLSLCSLLVAGIANCELLLSEKKLADMLSFIKACNATDHLILQHKLSMHCIDILYSFSA</sequence>
<dbReference type="Pfam" id="PF24173">
    <property type="entry name" value="TPR_TTI1_N"/>
    <property type="match status" value="1"/>
</dbReference>
<dbReference type="RefSeq" id="NP_986588.1">
    <property type="nucleotide sequence ID" value="NM_211650.1"/>
</dbReference>
<dbReference type="OrthoDB" id="6781668at2759"/>
<accession>Q751A2</accession>
<feature type="domain" description="TEL2-interacting protein 1 second TPR" evidence="3">
    <location>
        <begin position="387"/>
        <end position="630"/>
    </location>
</feature>
<dbReference type="FunCoup" id="Q751A2">
    <property type="interactions" value="653"/>
</dbReference>
<dbReference type="PANTHER" id="PTHR18460">
    <property type="entry name" value="TEL2 INTERACTING PROTEIN 1 TTI1 FAMILY MEMBER"/>
    <property type="match status" value="1"/>
</dbReference>
<dbReference type="SUPFAM" id="SSF48371">
    <property type="entry name" value="ARM repeat"/>
    <property type="match status" value="1"/>
</dbReference>
<dbReference type="InterPro" id="IPR057566">
    <property type="entry name" value="TPR_TTI1_N"/>
</dbReference>
<dbReference type="HOGENOM" id="CLU_005544_0_0_1"/>
<dbReference type="InParanoid" id="Q751A2"/>
<dbReference type="Pfam" id="PF21547">
    <property type="entry name" value="TTI1"/>
    <property type="match status" value="1"/>
</dbReference>
<dbReference type="OMA" id="PHPKKPW"/>
<evidence type="ECO:0000259" key="1">
    <source>
        <dbReference type="Pfam" id="PF24173"/>
    </source>
</evidence>
<evidence type="ECO:0000313" key="4">
    <source>
        <dbReference type="EMBL" id="AAS54412.1"/>
    </source>
</evidence>
<dbReference type="InterPro" id="IPR049362">
    <property type="entry name" value="TTI1_rpt"/>
</dbReference>
<gene>
    <name evidence="4" type="ORF">AGOS_AGL078W</name>
</gene>
<evidence type="ECO:0000313" key="5">
    <source>
        <dbReference type="Proteomes" id="UP000000591"/>
    </source>
</evidence>
<dbReference type="InterPro" id="IPR057567">
    <property type="entry name" value="TPR_TTI1_C"/>
</dbReference>
<dbReference type="KEGG" id="ago:AGOS_AGL078W"/>
<dbReference type="InterPro" id="IPR052587">
    <property type="entry name" value="TELO2-interacting_protein_1"/>
</dbReference>
<dbReference type="InterPro" id="IPR016024">
    <property type="entry name" value="ARM-type_fold"/>
</dbReference>
<dbReference type="InterPro" id="IPR059075">
    <property type="entry name" value="TPR_TTI1_2nd_yeast"/>
</dbReference>
<dbReference type="PANTHER" id="PTHR18460:SF3">
    <property type="entry name" value="TELO2-INTERACTING PROTEIN 1 HOMOLOG"/>
    <property type="match status" value="1"/>
</dbReference>
<name>Q751A2_EREGS</name>
<feature type="domain" description="TTI1 C-terminal TPR" evidence="2">
    <location>
        <begin position="801"/>
        <end position="942"/>
    </location>
</feature>
<evidence type="ECO:0000259" key="2">
    <source>
        <dbReference type="Pfam" id="PF24181"/>
    </source>
</evidence>
<dbReference type="GO" id="GO:0005737">
    <property type="term" value="C:cytoplasm"/>
    <property type="evidence" value="ECO:0000318"/>
    <property type="project" value="GO_Central"/>
</dbReference>
<evidence type="ECO:0000259" key="3">
    <source>
        <dbReference type="Pfam" id="PF26245"/>
    </source>
</evidence>